<dbReference type="PRINTS" id="PR00368">
    <property type="entry name" value="FADPNR"/>
</dbReference>
<reference evidence="6 7" key="1">
    <citation type="submission" date="2013-08" db="EMBL/GenBank/DDBJ databases">
        <authorList>
            <person name="Weinstock G."/>
            <person name="Sodergren E."/>
            <person name="Wylie T."/>
            <person name="Fulton L."/>
            <person name="Fulton R."/>
            <person name="Fronick C."/>
            <person name="O'Laughlin M."/>
            <person name="Godfrey J."/>
            <person name="Miner T."/>
            <person name="Herter B."/>
            <person name="Appelbaum E."/>
            <person name="Cordes M."/>
            <person name="Lek S."/>
            <person name="Wollam A."/>
            <person name="Pepin K.H."/>
            <person name="Palsikar V.B."/>
            <person name="Mitreva M."/>
            <person name="Wilson R.K."/>
        </authorList>
    </citation>
    <scope>NUCLEOTIDE SEQUENCE [LARGE SCALE GENOMIC DNA]</scope>
    <source>
        <strain evidence="6 7">ATCC BAA-474</strain>
    </source>
</reference>
<dbReference type="GO" id="GO:0016491">
    <property type="term" value="F:oxidoreductase activity"/>
    <property type="evidence" value="ECO:0007669"/>
    <property type="project" value="InterPro"/>
</dbReference>
<dbReference type="Proteomes" id="UP000017081">
    <property type="component" value="Unassembled WGS sequence"/>
</dbReference>
<keyword evidence="2" id="KW-0285">Flavoprotein</keyword>
<dbReference type="InterPro" id="IPR036188">
    <property type="entry name" value="FAD/NAD-bd_sf"/>
</dbReference>
<evidence type="ECO:0000313" key="6">
    <source>
        <dbReference type="EMBL" id="ERT68342.1"/>
    </source>
</evidence>
<dbReference type="InterPro" id="IPR041575">
    <property type="entry name" value="Rubredoxin_C"/>
</dbReference>
<dbReference type="AlphaFoldDB" id="U7V9F3"/>
<sequence>MKYVIIGASAAGINGAENLRSLDKNADITLISKDTNIYSRCILHHYIGGMRDIDGINFVDKDFFEKNNINWLKGREVISLNENEKTITLDNNEVISYDKVLIASGSRPFFPPIENINGKENVVGLKSLDDCNKIIDIAARAKNIVVIGAGLIGMDAISGLIHNKNVHANLSLIEMSDRLLPLQLDKEASITYEKKLVEHGVKLFFDSKVTKLNVNPKNPNLINSLSLLDDGRDVELLADLVIVCAGVKPNVEFLENTSIEYNKIGLLFNEKGETNVKDVYGAGDVSGNGTIWSVAVKEGIAATSNMAGKTRVMDDFFFAKSTMNFFDIPTLSLGCLHIYEKTEGMIIDSLRERDGVYKKIAHKNGKIHGAIIQGDLSYTGVLTQLIRLNIDISKIKKSIFKIDYSDFFNINSELEFEYKK</sequence>
<proteinExistence type="predicted"/>
<dbReference type="PANTHER" id="PTHR43429:SF3">
    <property type="entry name" value="NITRITE REDUCTASE [NAD(P)H]"/>
    <property type="match status" value="1"/>
</dbReference>
<dbReference type="STRING" id="1319815.HMPREF0202_01731"/>
<dbReference type="Gene3D" id="3.50.50.60">
    <property type="entry name" value="FAD/NAD(P)-binding domain"/>
    <property type="match status" value="2"/>
</dbReference>
<evidence type="ECO:0000256" key="2">
    <source>
        <dbReference type="ARBA" id="ARBA00022630"/>
    </source>
</evidence>
<feature type="domain" description="NADH-rubredoxin oxidoreductase C-terminal" evidence="5">
    <location>
        <begin position="322"/>
        <end position="387"/>
    </location>
</feature>
<keyword evidence="3" id="KW-0274">FAD</keyword>
<evidence type="ECO:0000313" key="7">
    <source>
        <dbReference type="Proteomes" id="UP000017081"/>
    </source>
</evidence>
<organism evidence="6 7">
    <name type="scientific">Cetobacterium somerae ATCC BAA-474</name>
    <dbReference type="NCBI Taxonomy" id="1319815"/>
    <lineage>
        <taxon>Bacteria</taxon>
        <taxon>Fusobacteriati</taxon>
        <taxon>Fusobacteriota</taxon>
        <taxon>Fusobacteriia</taxon>
        <taxon>Fusobacteriales</taxon>
        <taxon>Fusobacteriaceae</taxon>
        <taxon>Cetobacterium</taxon>
    </lineage>
</organism>
<comment type="cofactor">
    <cofactor evidence="1">
        <name>FAD</name>
        <dbReference type="ChEBI" id="CHEBI:57692"/>
    </cofactor>
</comment>
<dbReference type="InterPro" id="IPR023753">
    <property type="entry name" value="FAD/NAD-binding_dom"/>
</dbReference>
<dbReference type="HOGENOM" id="CLU_003291_4_4_0"/>
<dbReference type="PRINTS" id="PR00411">
    <property type="entry name" value="PNDRDTASEI"/>
</dbReference>
<protein>
    <recommendedName>
        <fullName evidence="8">Nitrate reductase, NADH oxidase subunit</fullName>
    </recommendedName>
</protein>
<dbReference type="eggNOG" id="COG1251">
    <property type="taxonomic scope" value="Bacteria"/>
</dbReference>
<dbReference type="InterPro" id="IPR016156">
    <property type="entry name" value="FAD/NAD-linked_Rdtase_dimer_sf"/>
</dbReference>
<dbReference type="PATRIC" id="fig|1319815.3.peg.1670"/>
<keyword evidence="7" id="KW-1185">Reference proteome</keyword>
<dbReference type="RefSeq" id="WP_023051267.1">
    <property type="nucleotide sequence ID" value="NZ_CP173062.2"/>
</dbReference>
<evidence type="ECO:0000259" key="4">
    <source>
        <dbReference type="Pfam" id="PF07992"/>
    </source>
</evidence>
<dbReference type="EMBL" id="AXZF01000067">
    <property type="protein sequence ID" value="ERT68342.1"/>
    <property type="molecule type" value="Genomic_DNA"/>
</dbReference>
<dbReference type="SUPFAM" id="SSF51905">
    <property type="entry name" value="FAD/NAD(P)-binding domain"/>
    <property type="match status" value="2"/>
</dbReference>
<evidence type="ECO:0000256" key="3">
    <source>
        <dbReference type="ARBA" id="ARBA00022827"/>
    </source>
</evidence>
<accession>U7V9F3</accession>
<dbReference type="Gene3D" id="3.30.390.30">
    <property type="match status" value="1"/>
</dbReference>
<dbReference type="Pfam" id="PF18267">
    <property type="entry name" value="Rubredoxin_C"/>
    <property type="match status" value="1"/>
</dbReference>
<evidence type="ECO:0008006" key="8">
    <source>
        <dbReference type="Google" id="ProtNLM"/>
    </source>
</evidence>
<name>U7V9F3_9FUSO</name>
<comment type="caution">
    <text evidence="6">The sequence shown here is derived from an EMBL/GenBank/DDBJ whole genome shotgun (WGS) entry which is preliminary data.</text>
</comment>
<evidence type="ECO:0000259" key="5">
    <source>
        <dbReference type="Pfam" id="PF18267"/>
    </source>
</evidence>
<dbReference type="Pfam" id="PF07992">
    <property type="entry name" value="Pyr_redox_2"/>
    <property type="match status" value="1"/>
</dbReference>
<gene>
    <name evidence="6" type="ORF">HMPREF0202_01731</name>
</gene>
<feature type="domain" description="FAD/NAD(P)-binding" evidence="4">
    <location>
        <begin position="1"/>
        <end position="299"/>
    </location>
</feature>
<evidence type="ECO:0000256" key="1">
    <source>
        <dbReference type="ARBA" id="ARBA00001974"/>
    </source>
</evidence>
<dbReference type="PANTHER" id="PTHR43429">
    <property type="entry name" value="PYRIDINE NUCLEOTIDE-DISULFIDE OXIDOREDUCTASE DOMAIN-CONTAINING"/>
    <property type="match status" value="1"/>
</dbReference>
<dbReference type="InterPro" id="IPR050260">
    <property type="entry name" value="FAD-bd_OxRdtase"/>
</dbReference>